<dbReference type="InterPro" id="IPR036259">
    <property type="entry name" value="MFS_trans_sf"/>
</dbReference>
<dbReference type="Pfam" id="PF07690">
    <property type="entry name" value="MFS_1"/>
    <property type="match status" value="2"/>
</dbReference>
<keyword evidence="4 6" id="KW-1133">Transmembrane helix</keyword>
<organism evidence="8 9">
    <name type="scientific">Pseudomonas syringae</name>
    <dbReference type="NCBI Taxonomy" id="317"/>
    <lineage>
        <taxon>Bacteria</taxon>
        <taxon>Pseudomonadati</taxon>
        <taxon>Pseudomonadota</taxon>
        <taxon>Gammaproteobacteria</taxon>
        <taxon>Pseudomonadales</taxon>
        <taxon>Pseudomonadaceae</taxon>
        <taxon>Pseudomonas</taxon>
    </lineage>
</organism>
<dbReference type="SUPFAM" id="SSF103473">
    <property type="entry name" value="MFS general substrate transporter"/>
    <property type="match status" value="1"/>
</dbReference>
<dbReference type="PANTHER" id="PTHR43385">
    <property type="entry name" value="RIBOFLAVIN TRANSPORTER RIBJ"/>
    <property type="match status" value="1"/>
</dbReference>
<dbReference type="PATRIC" id="fig|317.197.peg.1975"/>
<feature type="transmembrane region" description="Helical" evidence="6">
    <location>
        <begin position="260"/>
        <end position="277"/>
    </location>
</feature>
<evidence type="ECO:0000313" key="9">
    <source>
        <dbReference type="Proteomes" id="UP000036955"/>
    </source>
</evidence>
<feature type="domain" description="Major facilitator superfamily (MFS) profile" evidence="7">
    <location>
        <begin position="33"/>
        <end position="439"/>
    </location>
</feature>
<evidence type="ECO:0000256" key="2">
    <source>
        <dbReference type="ARBA" id="ARBA00022448"/>
    </source>
</evidence>
<name>A0A0L1MF31_PSESX</name>
<dbReference type="InterPro" id="IPR052983">
    <property type="entry name" value="MFS_Riboflavin_Transporter"/>
</dbReference>
<evidence type="ECO:0000313" key="8">
    <source>
        <dbReference type="EMBL" id="KNH27093.1"/>
    </source>
</evidence>
<comment type="subcellular location">
    <subcellularLocation>
        <location evidence="1">Membrane</location>
        <topology evidence="1">Multi-pass membrane protein</topology>
    </subcellularLocation>
</comment>
<evidence type="ECO:0000256" key="1">
    <source>
        <dbReference type="ARBA" id="ARBA00004141"/>
    </source>
</evidence>
<sequence>MEQTADQSSFLGHPPPKATWQTYLLDFRRAPGRAKAALLGCFIMMTLSPAGLSAMMPFITASFAAQTAKPMPEALLLFVAIPLLIAPFILPIAGAWVDRWGARRVSIPAAVLYAATTALIPLSSPSSWLFGIVIVLASVFGFMASLAVVFKVVTGWFPRHRGIGFALIGVVSSLASAVFSPVFQWVIDGDNSGFAGLGWDGTYYAVAASIAILAIPAALFLLSEPPYVSTEPAFPKTPAETNLKDIPGVPLRKALQTPTWIFIAVSLALAAAGPMAVRQNAVSFFAERGFDAATVAVSLSVLFIASIIGLLAGGMTLDRARRPWIVGTLLAVVPIGLVLCYFNHGNVPLLFVATACLGFATGAESALGPFLIARYFGLKCFAQLQGLTLAISTLSLGLSPFLVSAMQTATGSYSVPFTVLTALTGLATLLAFFLPEYPAEWNHAVEQERFTRLATGKQNPE</sequence>
<dbReference type="PROSITE" id="PS50850">
    <property type="entry name" value="MFS"/>
    <property type="match status" value="1"/>
</dbReference>
<keyword evidence="3 6" id="KW-0812">Transmembrane</keyword>
<dbReference type="EMBL" id="LFQK01000023">
    <property type="protein sequence ID" value="KNH27093.1"/>
    <property type="molecule type" value="Genomic_DNA"/>
</dbReference>
<dbReference type="InterPro" id="IPR020846">
    <property type="entry name" value="MFS_dom"/>
</dbReference>
<feature type="transmembrane region" description="Helical" evidence="6">
    <location>
        <begin position="289"/>
        <end position="312"/>
    </location>
</feature>
<feature type="transmembrane region" description="Helical" evidence="6">
    <location>
        <begin position="415"/>
        <end position="434"/>
    </location>
</feature>
<feature type="transmembrane region" description="Helical" evidence="6">
    <location>
        <begin position="203"/>
        <end position="222"/>
    </location>
</feature>
<feature type="transmembrane region" description="Helical" evidence="6">
    <location>
        <begin position="324"/>
        <end position="344"/>
    </location>
</feature>
<gene>
    <name evidence="8" type="ORF">ACS77_13135</name>
</gene>
<dbReference type="PANTHER" id="PTHR43385:SF1">
    <property type="entry name" value="RIBOFLAVIN TRANSPORTER RIBJ"/>
    <property type="match status" value="1"/>
</dbReference>
<keyword evidence="2" id="KW-0813">Transport</keyword>
<accession>A0A0L1MF31</accession>
<proteinExistence type="predicted"/>
<feature type="transmembrane region" description="Helical" evidence="6">
    <location>
        <begin position="384"/>
        <end position="403"/>
    </location>
</feature>
<feature type="transmembrane region" description="Helical" evidence="6">
    <location>
        <begin position="36"/>
        <end position="59"/>
    </location>
</feature>
<feature type="transmembrane region" description="Helical" evidence="6">
    <location>
        <begin position="74"/>
        <end position="93"/>
    </location>
</feature>
<dbReference type="Proteomes" id="UP000036955">
    <property type="component" value="Unassembled WGS sequence"/>
</dbReference>
<dbReference type="GO" id="GO:0022857">
    <property type="term" value="F:transmembrane transporter activity"/>
    <property type="evidence" value="ECO:0007669"/>
    <property type="project" value="InterPro"/>
</dbReference>
<feature type="transmembrane region" description="Helical" evidence="6">
    <location>
        <begin position="162"/>
        <end position="183"/>
    </location>
</feature>
<protein>
    <submittedName>
        <fullName evidence="8">MFS transporter permease</fullName>
    </submittedName>
</protein>
<dbReference type="Gene3D" id="1.20.1250.20">
    <property type="entry name" value="MFS general substrate transporter like domains"/>
    <property type="match status" value="2"/>
</dbReference>
<comment type="caution">
    <text evidence="8">The sequence shown here is derived from an EMBL/GenBank/DDBJ whole genome shotgun (WGS) entry which is preliminary data.</text>
</comment>
<evidence type="ECO:0000256" key="3">
    <source>
        <dbReference type="ARBA" id="ARBA00022692"/>
    </source>
</evidence>
<evidence type="ECO:0000259" key="7">
    <source>
        <dbReference type="PROSITE" id="PS50850"/>
    </source>
</evidence>
<feature type="transmembrane region" description="Helical" evidence="6">
    <location>
        <begin position="350"/>
        <end position="372"/>
    </location>
</feature>
<feature type="transmembrane region" description="Helical" evidence="6">
    <location>
        <begin position="105"/>
        <end position="122"/>
    </location>
</feature>
<evidence type="ECO:0000256" key="6">
    <source>
        <dbReference type="SAM" id="Phobius"/>
    </source>
</evidence>
<evidence type="ECO:0000256" key="4">
    <source>
        <dbReference type="ARBA" id="ARBA00022989"/>
    </source>
</evidence>
<dbReference type="AlphaFoldDB" id="A0A0L1MF31"/>
<feature type="transmembrane region" description="Helical" evidence="6">
    <location>
        <begin position="128"/>
        <end position="150"/>
    </location>
</feature>
<keyword evidence="5 6" id="KW-0472">Membrane</keyword>
<dbReference type="InterPro" id="IPR011701">
    <property type="entry name" value="MFS"/>
</dbReference>
<dbReference type="GO" id="GO:0016020">
    <property type="term" value="C:membrane"/>
    <property type="evidence" value="ECO:0007669"/>
    <property type="project" value="UniProtKB-SubCell"/>
</dbReference>
<evidence type="ECO:0000256" key="5">
    <source>
        <dbReference type="ARBA" id="ARBA00023136"/>
    </source>
</evidence>
<reference evidence="8 9" key="1">
    <citation type="submission" date="2015-06" db="EMBL/GenBank/DDBJ databases">
        <authorList>
            <person name="Hoefler B.C."/>
            <person name="Straight P.D."/>
        </authorList>
    </citation>
    <scope>NUCLEOTIDE SEQUENCE [LARGE SCALE GENOMIC DNA]</scope>
    <source>
        <strain evidence="8 9">Riq4</strain>
    </source>
</reference>